<keyword evidence="2" id="KW-1277">Toxin-antitoxin system</keyword>
<dbReference type="OrthoDB" id="9808744at2"/>
<sequence>MSPTVGAAALARGEIWLVDLGDPIGHEAAWRRPALVVSDPRLAAVGLAVVLPITRTRRGYATNVELDGALPVISYVQCEQIRTISTDRAVEVLGRVGPVDLARVDQVLRYLLRL</sequence>
<dbReference type="PIRSF" id="PIRSF033490">
    <property type="entry name" value="MazF"/>
    <property type="match status" value="1"/>
</dbReference>
<dbReference type="GO" id="GO:0016075">
    <property type="term" value="P:rRNA catabolic process"/>
    <property type="evidence" value="ECO:0007669"/>
    <property type="project" value="TreeGrafter"/>
</dbReference>
<accession>A0A5C5BAW3</accession>
<comment type="function">
    <text evidence="3">Toxic component of a type II toxin-antitoxin (TA) system.</text>
</comment>
<dbReference type="InterPro" id="IPR011067">
    <property type="entry name" value="Plasmid_toxin/cell-grow_inhib"/>
</dbReference>
<organism evidence="4 5">
    <name type="scientific">Miniimonas arenae</name>
    <dbReference type="NCBI Taxonomy" id="676201"/>
    <lineage>
        <taxon>Bacteria</taxon>
        <taxon>Bacillati</taxon>
        <taxon>Actinomycetota</taxon>
        <taxon>Actinomycetes</taxon>
        <taxon>Micrococcales</taxon>
        <taxon>Beutenbergiaceae</taxon>
        <taxon>Miniimonas</taxon>
    </lineage>
</organism>
<keyword evidence="3" id="KW-0540">Nuclease</keyword>
<dbReference type="EC" id="3.1.-.-" evidence="3"/>
<keyword evidence="5" id="KW-1185">Reference proteome</keyword>
<comment type="caution">
    <text evidence="4">The sequence shown here is derived from an EMBL/GenBank/DDBJ whole genome shotgun (WGS) entry which is preliminary data.</text>
</comment>
<evidence type="ECO:0000256" key="3">
    <source>
        <dbReference type="PIRNR" id="PIRNR033490"/>
    </source>
</evidence>
<reference evidence="4 5" key="1">
    <citation type="submission" date="2019-06" db="EMBL/GenBank/DDBJ databases">
        <title>Draft genome sequence of Miniimonas arenae KCTC 19750T isolated from sea sand.</title>
        <authorList>
            <person name="Park S.-J."/>
        </authorList>
    </citation>
    <scope>NUCLEOTIDE SEQUENCE [LARGE SCALE GENOMIC DNA]</scope>
    <source>
        <strain evidence="4 5">KCTC 19750</strain>
    </source>
</reference>
<dbReference type="GO" id="GO:0006402">
    <property type="term" value="P:mRNA catabolic process"/>
    <property type="evidence" value="ECO:0007669"/>
    <property type="project" value="TreeGrafter"/>
</dbReference>
<dbReference type="RefSeq" id="WP_139987146.1">
    <property type="nucleotide sequence ID" value="NZ_VENP01000036.1"/>
</dbReference>
<evidence type="ECO:0000313" key="5">
    <source>
        <dbReference type="Proteomes" id="UP000313849"/>
    </source>
</evidence>
<protein>
    <recommendedName>
        <fullName evidence="3">mRNA interferase</fullName>
        <ecNumber evidence="3">3.1.-.-</ecNumber>
    </recommendedName>
</protein>
<dbReference type="SUPFAM" id="SSF50118">
    <property type="entry name" value="Cell growth inhibitor/plasmid maintenance toxic component"/>
    <property type="match status" value="1"/>
</dbReference>
<dbReference type="EMBL" id="VENP01000036">
    <property type="protein sequence ID" value="TNU73664.1"/>
    <property type="molecule type" value="Genomic_DNA"/>
</dbReference>
<keyword evidence="3" id="KW-0255">Endonuclease</keyword>
<comment type="similarity">
    <text evidence="1 3">Belongs to the PemK/MazF family.</text>
</comment>
<gene>
    <name evidence="4" type="ORF">FH969_10040</name>
</gene>
<dbReference type="GO" id="GO:0003677">
    <property type="term" value="F:DNA binding"/>
    <property type="evidence" value="ECO:0007669"/>
    <property type="project" value="InterPro"/>
</dbReference>
<keyword evidence="3" id="KW-0378">Hydrolase</keyword>
<proteinExistence type="inferred from homology"/>
<evidence type="ECO:0000313" key="4">
    <source>
        <dbReference type="EMBL" id="TNU73664.1"/>
    </source>
</evidence>
<dbReference type="AlphaFoldDB" id="A0A5C5BAW3"/>
<evidence type="ECO:0000256" key="1">
    <source>
        <dbReference type="ARBA" id="ARBA00007521"/>
    </source>
</evidence>
<dbReference type="InterPro" id="IPR003477">
    <property type="entry name" value="PemK-like"/>
</dbReference>
<dbReference type="Proteomes" id="UP000313849">
    <property type="component" value="Unassembled WGS sequence"/>
</dbReference>
<dbReference type="GO" id="GO:0016787">
    <property type="term" value="F:hydrolase activity"/>
    <property type="evidence" value="ECO:0007669"/>
    <property type="project" value="UniProtKB-KW"/>
</dbReference>
<name>A0A5C5BAW3_9MICO</name>
<dbReference type="PANTHER" id="PTHR33988">
    <property type="entry name" value="ENDORIBONUCLEASE MAZF-RELATED"/>
    <property type="match status" value="1"/>
</dbReference>
<dbReference type="Gene3D" id="2.30.30.110">
    <property type="match status" value="1"/>
</dbReference>
<dbReference type="PANTHER" id="PTHR33988:SF1">
    <property type="entry name" value="ENDORIBONUCLEASE MAZF7-RELATED"/>
    <property type="match status" value="1"/>
</dbReference>
<dbReference type="Pfam" id="PF02452">
    <property type="entry name" value="PemK_toxin"/>
    <property type="match status" value="1"/>
</dbReference>
<evidence type="ECO:0000256" key="2">
    <source>
        <dbReference type="ARBA" id="ARBA00022649"/>
    </source>
</evidence>
<dbReference type="GO" id="GO:0004521">
    <property type="term" value="F:RNA endonuclease activity"/>
    <property type="evidence" value="ECO:0007669"/>
    <property type="project" value="TreeGrafter"/>
</dbReference>